<name>H8FVS9_MAGML</name>
<organism evidence="1 2">
    <name type="scientific">Magnetospirillum molischianum DSM 120</name>
    <dbReference type="NCBI Taxonomy" id="1150626"/>
    <lineage>
        <taxon>Bacteria</taxon>
        <taxon>Pseudomonadati</taxon>
        <taxon>Pseudomonadota</taxon>
        <taxon>Alphaproteobacteria</taxon>
        <taxon>Rhodospirillales</taxon>
        <taxon>Rhodospirillaceae</taxon>
        <taxon>Magnetospirillum</taxon>
    </lineage>
</organism>
<evidence type="ECO:0000313" key="2">
    <source>
        <dbReference type="Proteomes" id="UP000004169"/>
    </source>
</evidence>
<reference evidence="1 2" key="1">
    <citation type="journal article" date="2012" name="J. Bacteriol.">
        <title>Draft Genome Sequence of the Purple Photosynthetic Bacterium Phaeospirillum molischianum DSM120, a Particularly Versatile Bacterium.</title>
        <authorList>
            <person name="Duquesne K."/>
            <person name="Prima V."/>
            <person name="Ji B."/>
            <person name="Rouy Z."/>
            <person name="Medigue C."/>
            <person name="Talla E."/>
            <person name="Sturgis J.N."/>
        </authorList>
    </citation>
    <scope>NUCLEOTIDE SEQUENCE [LARGE SCALE GENOMIC DNA]</scope>
    <source>
        <strain evidence="2">DSM120</strain>
    </source>
</reference>
<dbReference type="OrthoDB" id="9975279at2"/>
<accession>H8FVS9</accession>
<proteinExistence type="predicted"/>
<dbReference type="Proteomes" id="UP000004169">
    <property type="component" value="Unassembled WGS sequence"/>
</dbReference>
<comment type="caution">
    <text evidence="1">The sequence shown here is derived from an EMBL/GenBank/DDBJ whole genome shotgun (WGS) entry which is preliminary data.</text>
</comment>
<gene>
    <name evidence="1" type="ORF">PHAMO_40028</name>
</gene>
<evidence type="ECO:0000313" key="1">
    <source>
        <dbReference type="EMBL" id="CCG42467.1"/>
    </source>
</evidence>
<sequence>MAEIINLNTRRIHAEADDAADPSTMALAWALGFIARDIRAAGHSLAADLVSMAADELTEANGKGYR</sequence>
<dbReference type="RefSeq" id="WP_002730159.1">
    <property type="nucleotide sequence ID" value="NZ_CAHP01000034.1"/>
</dbReference>
<keyword evidence="2" id="KW-1185">Reference proteome</keyword>
<dbReference type="EMBL" id="CAHP01000034">
    <property type="protein sequence ID" value="CCG42467.1"/>
    <property type="molecule type" value="Genomic_DNA"/>
</dbReference>
<dbReference type="AlphaFoldDB" id="H8FVS9"/>
<protein>
    <submittedName>
        <fullName evidence="1">Uncharacterized protein</fullName>
    </submittedName>
</protein>